<organism evidence="2">
    <name type="scientific">marine metagenome</name>
    <dbReference type="NCBI Taxonomy" id="408172"/>
    <lineage>
        <taxon>unclassified sequences</taxon>
        <taxon>metagenomes</taxon>
        <taxon>ecological metagenomes</taxon>
    </lineage>
</organism>
<evidence type="ECO:0000313" key="2">
    <source>
        <dbReference type="EMBL" id="SVB97936.1"/>
    </source>
</evidence>
<dbReference type="SUPFAM" id="SSF52413">
    <property type="entry name" value="UDP-glucose/GDP-mannose dehydrogenase C-terminal domain"/>
    <property type="match status" value="1"/>
</dbReference>
<dbReference type="GO" id="GO:0016616">
    <property type="term" value="F:oxidoreductase activity, acting on the CH-OH group of donors, NAD or NADP as acceptor"/>
    <property type="evidence" value="ECO:0007669"/>
    <property type="project" value="InterPro"/>
</dbReference>
<sequence>VCAFDPVANSAAEQVFGKEDRCTIAEDAYAALDDADALLVVTEWKSFRSPNFDVIRSRMRGNTIFDGRNIYDPQAVRAHGLKWRGIGRPSKEELTTDAGMA</sequence>
<dbReference type="EMBL" id="UINC01066841">
    <property type="protein sequence ID" value="SVB97936.1"/>
    <property type="molecule type" value="Genomic_DNA"/>
</dbReference>
<gene>
    <name evidence="2" type="ORF">METZ01_LOCUS250790</name>
</gene>
<accession>A0A382IEB5</accession>
<feature type="domain" description="UDP-glucose/GDP-mannose dehydrogenase C-terminal" evidence="1">
    <location>
        <begin position="1"/>
        <end position="73"/>
    </location>
</feature>
<dbReference type="PANTHER" id="PTHR43750:SF3">
    <property type="entry name" value="UDP-GLUCOSE 6-DEHYDROGENASE TUAD"/>
    <property type="match status" value="1"/>
</dbReference>
<evidence type="ECO:0000259" key="1">
    <source>
        <dbReference type="SMART" id="SM00984"/>
    </source>
</evidence>
<protein>
    <recommendedName>
        <fullName evidence="1">UDP-glucose/GDP-mannose dehydrogenase C-terminal domain-containing protein</fullName>
    </recommendedName>
</protein>
<reference evidence="2" key="1">
    <citation type="submission" date="2018-05" db="EMBL/GenBank/DDBJ databases">
        <authorList>
            <person name="Lanie J.A."/>
            <person name="Ng W.-L."/>
            <person name="Kazmierczak K.M."/>
            <person name="Andrzejewski T.M."/>
            <person name="Davidsen T.M."/>
            <person name="Wayne K.J."/>
            <person name="Tettelin H."/>
            <person name="Glass J.I."/>
            <person name="Rusch D."/>
            <person name="Podicherti R."/>
            <person name="Tsui H.-C.T."/>
            <person name="Winkler M.E."/>
        </authorList>
    </citation>
    <scope>NUCLEOTIDE SEQUENCE</scope>
</reference>
<dbReference type="GO" id="GO:0051287">
    <property type="term" value="F:NAD binding"/>
    <property type="evidence" value="ECO:0007669"/>
    <property type="project" value="InterPro"/>
</dbReference>
<feature type="non-terminal residue" evidence="2">
    <location>
        <position position="1"/>
    </location>
</feature>
<dbReference type="AlphaFoldDB" id="A0A382IEB5"/>
<dbReference type="SMART" id="SM00984">
    <property type="entry name" value="UDPG_MGDP_dh_C"/>
    <property type="match status" value="1"/>
</dbReference>
<dbReference type="InterPro" id="IPR014027">
    <property type="entry name" value="UDP-Glc/GDP-Man_DH_C"/>
</dbReference>
<dbReference type="Pfam" id="PF03720">
    <property type="entry name" value="UDPG_MGDP_dh_C"/>
    <property type="match status" value="1"/>
</dbReference>
<dbReference type="InterPro" id="IPR036220">
    <property type="entry name" value="UDP-Glc/GDP-Man_DH_C_sf"/>
</dbReference>
<name>A0A382IEB5_9ZZZZ</name>
<dbReference type="Gene3D" id="3.40.50.720">
    <property type="entry name" value="NAD(P)-binding Rossmann-like Domain"/>
    <property type="match status" value="1"/>
</dbReference>
<proteinExistence type="predicted"/>
<dbReference type="PANTHER" id="PTHR43750">
    <property type="entry name" value="UDP-GLUCOSE 6-DEHYDROGENASE TUAD"/>
    <property type="match status" value="1"/>
</dbReference>